<feature type="binding site" evidence="3">
    <location>
        <begin position="177"/>
        <end position="180"/>
    </location>
    <ligand>
        <name>GTP</name>
        <dbReference type="ChEBI" id="CHEBI:37565"/>
    </ligand>
</feature>
<comment type="caution">
    <text evidence="7">The sequence shown here is derived from an EMBL/GenBank/DDBJ whole genome shotgun (WGS) entry which is preliminary data.</text>
</comment>
<gene>
    <name evidence="3 7" type="primary">rsgA</name>
    <name evidence="7" type="ORF">J4H85_10035</name>
</gene>
<comment type="function">
    <text evidence="3">One of several proteins that assist in the late maturation steps of the functional core of the 30S ribosomal subunit. Helps release RbfA from mature subunits. May play a role in the assembly of ribosomal proteins into the subunit. Circularly permuted GTPase that catalyzes slow GTP hydrolysis, GTPase activity is stimulated by the 30S ribosomal subunit.</text>
</comment>
<keyword evidence="8" id="KW-1185">Reference proteome</keyword>
<feature type="compositionally biased region" description="Acidic residues" evidence="4">
    <location>
        <begin position="1"/>
        <end position="15"/>
    </location>
</feature>
<feature type="binding site" evidence="3">
    <location>
        <position position="320"/>
    </location>
    <ligand>
        <name>Zn(2+)</name>
        <dbReference type="ChEBI" id="CHEBI:29105"/>
    </ligand>
</feature>
<feature type="region of interest" description="Disordered" evidence="4">
    <location>
        <begin position="1"/>
        <end position="45"/>
    </location>
</feature>
<evidence type="ECO:0000256" key="1">
    <source>
        <dbReference type="ARBA" id="ARBA00022741"/>
    </source>
</evidence>
<dbReference type="Pfam" id="PF03193">
    <property type="entry name" value="RsgA_GTPase"/>
    <property type="match status" value="1"/>
</dbReference>
<dbReference type="InterPro" id="IPR010914">
    <property type="entry name" value="RsgA_GTPase_dom"/>
</dbReference>
<dbReference type="PANTHER" id="PTHR32120">
    <property type="entry name" value="SMALL RIBOSOMAL SUBUNIT BIOGENESIS GTPASE RSGA"/>
    <property type="match status" value="1"/>
</dbReference>
<keyword evidence="3" id="KW-0378">Hydrolase</keyword>
<keyword evidence="3" id="KW-0694">RNA-binding</keyword>
<dbReference type="GO" id="GO:0046872">
    <property type="term" value="F:metal ion binding"/>
    <property type="evidence" value="ECO:0007669"/>
    <property type="project" value="UniProtKB-KW"/>
</dbReference>
<dbReference type="Gene3D" id="1.10.40.50">
    <property type="entry name" value="Probable gtpase engc, domain 3"/>
    <property type="match status" value="1"/>
</dbReference>
<comment type="cofactor">
    <cofactor evidence="3">
        <name>Zn(2+)</name>
        <dbReference type="ChEBI" id="CHEBI:29105"/>
    </cofactor>
    <text evidence="3">Binds 1 zinc ion per subunit.</text>
</comment>
<feature type="domain" description="CP-type G" evidence="6">
    <location>
        <begin position="128"/>
        <end position="290"/>
    </location>
</feature>
<keyword evidence="3" id="KW-0963">Cytoplasm</keyword>
<dbReference type="InterPro" id="IPR030378">
    <property type="entry name" value="G_CP_dom"/>
</dbReference>
<dbReference type="GO" id="GO:0005737">
    <property type="term" value="C:cytoplasm"/>
    <property type="evidence" value="ECO:0007669"/>
    <property type="project" value="UniProtKB-SubCell"/>
</dbReference>
<dbReference type="GO" id="GO:0019843">
    <property type="term" value="F:rRNA binding"/>
    <property type="evidence" value="ECO:0007669"/>
    <property type="project" value="UniProtKB-KW"/>
</dbReference>
<comment type="subunit">
    <text evidence="3">Monomer. Associates with 30S ribosomal subunit, binds 16S rRNA.</text>
</comment>
<dbReference type="CDD" id="cd01854">
    <property type="entry name" value="YjeQ_EngC"/>
    <property type="match status" value="1"/>
</dbReference>
<protein>
    <recommendedName>
        <fullName evidence="3">Small ribosomal subunit biogenesis GTPase RsgA</fullName>
        <ecNumber evidence="3">3.6.1.-</ecNumber>
    </recommendedName>
</protein>
<dbReference type="GO" id="GO:0005525">
    <property type="term" value="F:GTP binding"/>
    <property type="evidence" value="ECO:0007669"/>
    <property type="project" value="UniProtKB-UniRule"/>
</dbReference>
<dbReference type="Gene3D" id="3.40.50.300">
    <property type="entry name" value="P-loop containing nucleotide triphosphate hydrolases"/>
    <property type="match status" value="1"/>
</dbReference>
<keyword evidence="3" id="KW-0690">Ribosome biogenesis</keyword>
<dbReference type="AlphaFoldDB" id="A0A939TNL1"/>
<evidence type="ECO:0000313" key="8">
    <source>
        <dbReference type="Proteomes" id="UP000668403"/>
    </source>
</evidence>
<dbReference type="SUPFAM" id="SSF52540">
    <property type="entry name" value="P-loop containing nucleoside triphosphate hydrolases"/>
    <property type="match status" value="1"/>
</dbReference>
<evidence type="ECO:0000256" key="4">
    <source>
        <dbReference type="SAM" id="MobiDB-lite"/>
    </source>
</evidence>
<feature type="binding site" evidence="3">
    <location>
        <position position="318"/>
    </location>
    <ligand>
        <name>Zn(2+)</name>
        <dbReference type="ChEBI" id="CHEBI:29105"/>
    </ligand>
</feature>
<feature type="binding site" evidence="3">
    <location>
        <position position="314"/>
    </location>
    <ligand>
        <name>Zn(2+)</name>
        <dbReference type="ChEBI" id="CHEBI:29105"/>
    </ligand>
</feature>
<evidence type="ECO:0000256" key="2">
    <source>
        <dbReference type="ARBA" id="ARBA00023134"/>
    </source>
</evidence>
<dbReference type="PANTHER" id="PTHR32120:SF11">
    <property type="entry name" value="SMALL RIBOSOMAL SUBUNIT BIOGENESIS GTPASE RSGA 1, MITOCHONDRIAL-RELATED"/>
    <property type="match status" value="1"/>
</dbReference>
<dbReference type="EMBL" id="JAGFBF010000005">
    <property type="protein sequence ID" value="MBO2990329.1"/>
    <property type="molecule type" value="Genomic_DNA"/>
</dbReference>
<evidence type="ECO:0000313" key="7">
    <source>
        <dbReference type="EMBL" id="MBO2990329.1"/>
    </source>
</evidence>
<proteinExistence type="inferred from homology"/>
<comment type="subcellular location">
    <subcellularLocation>
        <location evidence="3">Cytoplasm</location>
    </subcellularLocation>
</comment>
<reference evidence="7" key="1">
    <citation type="submission" date="2021-03" db="EMBL/GenBank/DDBJ databases">
        <title>Leucobacter chromiisoli sp. nov., isolated from chromium-containing soil of chemical plant.</title>
        <authorList>
            <person name="Xu Z."/>
        </authorList>
    </citation>
    <scope>NUCLEOTIDE SEQUENCE</scope>
    <source>
        <strain evidence="7">K 70/01</strain>
    </source>
</reference>
<keyword evidence="3" id="KW-0862">Zinc</keyword>
<dbReference type="HAMAP" id="MF_01820">
    <property type="entry name" value="GTPase_RsgA"/>
    <property type="match status" value="1"/>
</dbReference>
<dbReference type="PROSITE" id="PS50936">
    <property type="entry name" value="ENGC_GTPASE"/>
    <property type="match status" value="1"/>
</dbReference>
<keyword evidence="3" id="KW-0479">Metal-binding</keyword>
<keyword evidence="2 3" id="KW-0342">GTP-binding</keyword>
<dbReference type="GO" id="GO:0042274">
    <property type="term" value="P:ribosomal small subunit biogenesis"/>
    <property type="evidence" value="ECO:0007669"/>
    <property type="project" value="UniProtKB-UniRule"/>
</dbReference>
<keyword evidence="3" id="KW-0699">rRNA-binding</keyword>
<dbReference type="EC" id="3.6.1.-" evidence="3"/>
<dbReference type="PROSITE" id="PS51721">
    <property type="entry name" value="G_CP"/>
    <property type="match status" value="1"/>
</dbReference>
<name>A0A939TNL1_9MICO</name>
<sequence>MSWLNFDDDDGDEPYGEYADHTVRARPNPKANRPRTKRRPEHADAVGGMVTGVDRGRYAVLIATGADPDDARERTIVASRARELRREAIVTGDRVQLVGDVSGDEGTLARIVSLGDRRTLLRRSADDTDRVERVIVANADQMLIVIAAANPEPRVRLVDRYLAAAYDAGITPLLVMTKTDLADPGPFLETFASLEIPVFRSRVGAEPLAEIHDALAGRTTVFVGHSGVGKSTLINALVPDADRATGHVNEVTGRGRHTSSSSIALRTDPALVGLDAVPGWVVDTPGVRSFGLGHVEADAILRSFHDLAPLIDACPRGCTHLADAPDCELDAAIADGRLDAVGAERVESLRRLLHDRSSERSSER</sequence>
<dbReference type="RefSeq" id="WP_208239236.1">
    <property type="nucleotide sequence ID" value="NZ_BAAAQU010000002.1"/>
</dbReference>
<keyword evidence="1 3" id="KW-0547">Nucleotide-binding</keyword>
<accession>A0A939TNL1</accession>
<feature type="domain" description="EngC GTPase" evidence="5">
    <location>
        <begin position="137"/>
        <end position="288"/>
    </location>
</feature>
<organism evidence="7 8">
    <name type="scientific">Leucobacter tardus</name>
    <dbReference type="NCBI Taxonomy" id="501483"/>
    <lineage>
        <taxon>Bacteria</taxon>
        <taxon>Bacillati</taxon>
        <taxon>Actinomycetota</taxon>
        <taxon>Actinomycetes</taxon>
        <taxon>Micrococcales</taxon>
        <taxon>Microbacteriaceae</taxon>
        <taxon>Leucobacter</taxon>
    </lineage>
</organism>
<dbReference type="GO" id="GO:0003924">
    <property type="term" value="F:GTPase activity"/>
    <property type="evidence" value="ECO:0007669"/>
    <property type="project" value="UniProtKB-UniRule"/>
</dbReference>
<dbReference type="Proteomes" id="UP000668403">
    <property type="component" value="Unassembled WGS sequence"/>
</dbReference>
<dbReference type="InterPro" id="IPR004881">
    <property type="entry name" value="Ribosome_biogen_GTPase_RsgA"/>
</dbReference>
<dbReference type="InterPro" id="IPR027417">
    <property type="entry name" value="P-loop_NTPase"/>
</dbReference>
<feature type="binding site" evidence="3">
    <location>
        <begin position="224"/>
        <end position="232"/>
    </location>
    <ligand>
        <name>GTP</name>
        <dbReference type="ChEBI" id="CHEBI:37565"/>
    </ligand>
</feature>
<evidence type="ECO:0000259" key="6">
    <source>
        <dbReference type="PROSITE" id="PS51721"/>
    </source>
</evidence>
<evidence type="ECO:0000256" key="3">
    <source>
        <dbReference type="HAMAP-Rule" id="MF_01820"/>
    </source>
</evidence>
<comment type="similarity">
    <text evidence="3">Belongs to the TRAFAC class YlqF/YawG GTPase family. RsgA subfamily.</text>
</comment>
<dbReference type="NCBIfam" id="TIGR00157">
    <property type="entry name" value="ribosome small subunit-dependent GTPase A"/>
    <property type="match status" value="1"/>
</dbReference>
<evidence type="ECO:0000259" key="5">
    <source>
        <dbReference type="PROSITE" id="PS50936"/>
    </source>
</evidence>
<feature type="binding site" evidence="3">
    <location>
        <position position="327"/>
    </location>
    <ligand>
        <name>Zn(2+)</name>
        <dbReference type="ChEBI" id="CHEBI:29105"/>
    </ligand>
</feature>